<reference evidence="2 3" key="1">
    <citation type="submission" date="2018-11" db="EMBL/GenBank/DDBJ databases">
        <authorList>
            <person name="Li F."/>
        </authorList>
    </citation>
    <scope>NUCLEOTIDE SEQUENCE [LARGE SCALE GENOMIC DNA]</scope>
    <source>
        <strain evidence="2 3">Gsoil 097</strain>
    </source>
</reference>
<dbReference type="Pfam" id="PF12728">
    <property type="entry name" value="HTH_17"/>
    <property type="match status" value="1"/>
</dbReference>
<dbReference type="Proteomes" id="UP000267128">
    <property type="component" value="Unassembled WGS sequence"/>
</dbReference>
<name>A0A3N0CM43_9ACTN</name>
<dbReference type="GO" id="GO:0003677">
    <property type="term" value="F:DNA binding"/>
    <property type="evidence" value="ECO:0007669"/>
    <property type="project" value="UniProtKB-KW"/>
</dbReference>
<dbReference type="OrthoDB" id="5079279at2"/>
<evidence type="ECO:0000313" key="2">
    <source>
        <dbReference type="EMBL" id="RNL64389.1"/>
    </source>
</evidence>
<dbReference type="InterPro" id="IPR041657">
    <property type="entry name" value="HTH_17"/>
</dbReference>
<protein>
    <submittedName>
        <fullName evidence="2">DNA-binding protein</fullName>
    </submittedName>
</protein>
<comment type="caution">
    <text evidence="2">The sequence shown here is derived from an EMBL/GenBank/DDBJ whole genome shotgun (WGS) entry which is preliminary data.</text>
</comment>
<dbReference type="AlphaFoldDB" id="A0A3N0CM43"/>
<gene>
    <name evidence="2" type="ORF">EFK50_07650</name>
</gene>
<evidence type="ECO:0000313" key="3">
    <source>
        <dbReference type="Proteomes" id="UP000267128"/>
    </source>
</evidence>
<keyword evidence="3" id="KW-1185">Reference proteome</keyword>
<proteinExistence type="predicted"/>
<sequence>MRLNTQLRFATSQAAEYAACHEQTIRKACESGELHGGQRKPGGRWSIRRECLDAWLDGAKCEHQIAGAA</sequence>
<accession>A0A3N0CM43</accession>
<dbReference type="EMBL" id="RJSE01000005">
    <property type="protein sequence ID" value="RNL64389.1"/>
    <property type="molecule type" value="Genomic_DNA"/>
</dbReference>
<keyword evidence="2" id="KW-0238">DNA-binding</keyword>
<organism evidence="2 3">
    <name type="scientific">Nocardioides marmoriginsengisoli</name>
    <dbReference type="NCBI Taxonomy" id="661483"/>
    <lineage>
        <taxon>Bacteria</taxon>
        <taxon>Bacillati</taxon>
        <taxon>Actinomycetota</taxon>
        <taxon>Actinomycetes</taxon>
        <taxon>Propionibacteriales</taxon>
        <taxon>Nocardioidaceae</taxon>
        <taxon>Nocardioides</taxon>
    </lineage>
</organism>
<feature type="domain" description="Helix-turn-helix" evidence="1">
    <location>
        <begin position="11"/>
        <end position="58"/>
    </location>
</feature>
<evidence type="ECO:0000259" key="1">
    <source>
        <dbReference type="Pfam" id="PF12728"/>
    </source>
</evidence>